<feature type="compositionally biased region" description="Acidic residues" evidence="6">
    <location>
        <begin position="104"/>
        <end position="117"/>
    </location>
</feature>
<feature type="region of interest" description="Disordered" evidence="6">
    <location>
        <begin position="591"/>
        <end position="639"/>
    </location>
</feature>
<feature type="region of interest" description="Disordered" evidence="6">
    <location>
        <begin position="1"/>
        <end position="31"/>
    </location>
</feature>
<dbReference type="OMA" id="WQEYSSI"/>
<dbReference type="PANTHER" id="PTHR13556:SF2">
    <property type="entry name" value="TRANSCRIPTIONAL ADAPTER 3"/>
    <property type="match status" value="1"/>
</dbReference>
<dbReference type="AlphaFoldDB" id="A0A1V2KYY6"/>
<evidence type="ECO:0000256" key="1">
    <source>
        <dbReference type="ARBA" id="ARBA00004123"/>
    </source>
</evidence>
<evidence type="ECO:0000313" key="8">
    <source>
        <dbReference type="Proteomes" id="UP000189513"/>
    </source>
</evidence>
<feature type="region of interest" description="Disordered" evidence="6">
    <location>
        <begin position="404"/>
        <end position="429"/>
    </location>
</feature>
<evidence type="ECO:0000256" key="5">
    <source>
        <dbReference type="ARBA" id="ARBA00023242"/>
    </source>
</evidence>
<evidence type="ECO:0000313" key="7">
    <source>
        <dbReference type="EMBL" id="ONH64813.1"/>
    </source>
</evidence>
<protein>
    <submittedName>
        <fullName evidence="7">Chromatin-remodeling complexes subunit NGG1</fullName>
    </submittedName>
</protein>
<dbReference type="EMBL" id="MPUK01000017">
    <property type="protein sequence ID" value="ONH64813.1"/>
    <property type="molecule type" value="Genomic_DNA"/>
</dbReference>
<evidence type="ECO:0000256" key="6">
    <source>
        <dbReference type="SAM" id="MobiDB-lite"/>
    </source>
</evidence>
<accession>A0A1V2KYY6</accession>
<dbReference type="Proteomes" id="UP000189513">
    <property type="component" value="Unassembled WGS sequence"/>
</dbReference>
<sequence length="639" mass="71183">MGRTATRSRSTNPASGKNPGKKSTKSHSPSLTLEEILTTLNLSFNSNQGILNGDATGTAPEVSSLETLRKVLLKLNDQLEIVSNHDDGVIDDVQQVLQKKENGEAIDDDESDDEDVDPDHREESAVDSSSANKNKTDDGVKKEVDSIASEKDTDGDIEMLDKEENSKDGDNDDEEDDDKDVFTDANDSLAIKTSPTSKNRRLSIAQIENDPSIRNPKSEFVTSQTLPAAAHALGLFSEEGGGLNQTGEEYLKKKYGVASYPKTDLQDKLPGVIPDMDFTKPKPSNQVQFATFQSWFENFYRAFSEEDLKFLKSKDIMPDSLANDPNYDPNLTPYLIPDLGPLYSDAWNEEENAGNYSPPPSRITKEAVMPKNSSAELNDDTLETENVSCGPLVSRLLSAVLKEEKESNGMNGDVDDDGRPGSSTSMFPDQQGVKVSSVNADYNTLEERLKRELKYIGILLSVPKADGKTDEDGEDAEIDWTNPQDDEVSTELRTLQNDLKHASKRNNKRKKILLPIVEKQLAWQEYTSILDDLEKQVDQAYLKRFPPQQKSNKKRKTNDRASQEQIAQKAAQTAAVKALLDKRAKWIEKIGPLFDRDGTGPESMKKYPKESVFDAENLEEDEDEDYEDGEDLVLQQNDH</sequence>
<organism evidence="7 8">
    <name type="scientific">Cyberlindnera fabianii</name>
    <name type="common">Yeast</name>
    <name type="synonym">Hansenula fabianii</name>
    <dbReference type="NCBI Taxonomy" id="36022"/>
    <lineage>
        <taxon>Eukaryota</taxon>
        <taxon>Fungi</taxon>
        <taxon>Dikarya</taxon>
        <taxon>Ascomycota</taxon>
        <taxon>Saccharomycotina</taxon>
        <taxon>Saccharomycetes</taxon>
        <taxon>Phaffomycetales</taxon>
        <taxon>Phaffomycetaceae</taxon>
        <taxon>Cyberlindnera</taxon>
    </lineage>
</organism>
<comment type="similarity">
    <text evidence="2">Belongs to the NGG1 family.</text>
</comment>
<proteinExistence type="inferred from homology"/>
<comment type="subcellular location">
    <subcellularLocation>
        <location evidence="1">Nucleus</location>
    </subcellularLocation>
</comment>
<dbReference type="PANTHER" id="PTHR13556">
    <property type="entry name" value="TRANSCRIPTIONAL ADAPTER 3-RELATED"/>
    <property type="match status" value="1"/>
</dbReference>
<evidence type="ECO:0000256" key="4">
    <source>
        <dbReference type="ARBA" id="ARBA00023163"/>
    </source>
</evidence>
<feature type="compositionally biased region" description="Acidic residues" evidence="6">
    <location>
        <begin position="616"/>
        <end position="631"/>
    </location>
</feature>
<comment type="caution">
    <text evidence="7">The sequence shown here is derived from an EMBL/GenBank/DDBJ whole genome shotgun (WGS) entry which is preliminary data.</text>
</comment>
<dbReference type="InterPro" id="IPR019340">
    <property type="entry name" value="Histone_AcTrfase_su3"/>
</dbReference>
<reference evidence="8" key="1">
    <citation type="journal article" date="2017" name="Genome Announc.">
        <title>Genome sequences of Cyberlindnera fabianii 65, Pichia kudriavzevii 129, and Saccharomyces cerevisiae 131 isolated from fermented masau fruits in Zimbabwe.</title>
        <authorList>
            <person name="van Rijswijck I.M.H."/>
            <person name="Derks M.F.L."/>
            <person name="Abee T."/>
            <person name="de Ridder D."/>
            <person name="Smid E.J."/>
        </authorList>
    </citation>
    <scope>NUCLEOTIDE SEQUENCE [LARGE SCALE GENOMIC DNA]</scope>
    <source>
        <strain evidence="8">65</strain>
    </source>
</reference>
<dbReference type="VEuPathDB" id="FungiDB:BON22_5398"/>
<dbReference type="GO" id="GO:0000124">
    <property type="term" value="C:SAGA complex"/>
    <property type="evidence" value="ECO:0007669"/>
    <property type="project" value="TreeGrafter"/>
</dbReference>
<evidence type="ECO:0000256" key="2">
    <source>
        <dbReference type="ARBA" id="ARBA00005330"/>
    </source>
</evidence>
<keyword evidence="3" id="KW-0805">Transcription regulation</keyword>
<feature type="region of interest" description="Disordered" evidence="6">
    <location>
        <begin position="544"/>
        <end position="568"/>
    </location>
</feature>
<dbReference type="GO" id="GO:0003713">
    <property type="term" value="F:transcription coactivator activity"/>
    <property type="evidence" value="ECO:0007669"/>
    <property type="project" value="TreeGrafter"/>
</dbReference>
<feature type="compositionally biased region" description="Polar residues" evidence="6">
    <location>
        <begin position="1"/>
        <end position="15"/>
    </location>
</feature>
<keyword evidence="4" id="KW-0804">Transcription</keyword>
<feature type="compositionally biased region" description="Basic and acidic residues" evidence="6">
    <location>
        <begin position="591"/>
        <end position="612"/>
    </location>
</feature>
<gene>
    <name evidence="7" type="ORF">BON22_5398</name>
</gene>
<name>A0A1V2KYY6_CYBFA</name>
<dbReference type="Pfam" id="PF10198">
    <property type="entry name" value="Ada3"/>
    <property type="match status" value="1"/>
</dbReference>
<feature type="region of interest" description="Disordered" evidence="6">
    <location>
        <begin position="83"/>
        <end position="217"/>
    </location>
</feature>
<evidence type="ECO:0000256" key="3">
    <source>
        <dbReference type="ARBA" id="ARBA00023015"/>
    </source>
</evidence>
<feature type="compositionally biased region" description="Basic and acidic residues" evidence="6">
    <location>
        <begin position="134"/>
        <end position="169"/>
    </location>
</feature>
<feature type="compositionally biased region" description="Acidic residues" evidence="6">
    <location>
        <begin position="170"/>
        <end position="179"/>
    </location>
</feature>
<dbReference type="GO" id="GO:0006357">
    <property type="term" value="P:regulation of transcription by RNA polymerase II"/>
    <property type="evidence" value="ECO:0007669"/>
    <property type="project" value="TreeGrafter"/>
</dbReference>
<keyword evidence="8" id="KW-1185">Reference proteome</keyword>
<dbReference type="GO" id="GO:0005634">
    <property type="term" value="C:nucleus"/>
    <property type="evidence" value="ECO:0007669"/>
    <property type="project" value="UniProtKB-SubCell"/>
</dbReference>
<dbReference type="STRING" id="36022.A0A1V2KYY6"/>
<keyword evidence="5" id="KW-0539">Nucleus</keyword>